<reference evidence="1 2" key="1">
    <citation type="journal article" date="2012" name="J. Bacteriol.">
        <title>Complete genome sequence of Rickettsia slovaca, the agent of tick-borne lymphadenitis.</title>
        <authorList>
            <person name="Fournier P.E."/>
            <person name="El Karkouri K."/>
            <person name="Robert C."/>
            <person name="Medigue C."/>
            <person name="Raoult D."/>
        </authorList>
    </citation>
    <scope>NUCLEOTIDE SEQUENCE [LARGE SCALE GENOMIC DNA]</scope>
    <source>
        <strain evidence="1 2">13-B</strain>
    </source>
</reference>
<dbReference type="Proteomes" id="UP000005443">
    <property type="component" value="Chromosome"/>
</dbReference>
<accession>A0ABM5MPT3</accession>
<proteinExistence type="predicted"/>
<gene>
    <name evidence="1" type="ordered locus">Rsl_720</name>
</gene>
<keyword evidence="2" id="KW-1185">Reference proteome</keyword>
<organism evidence="1 2">
    <name type="scientific">Rickettsia slovaca (strain 13-B)</name>
    <dbReference type="NCBI Taxonomy" id="941638"/>
    <lineage>
        <taxon>Bacteria</taxon>
        <taxon>Pseudomonadati</taxon>
        <taxon>Pseudomonadota</taxon>
        <taxon>Alphaproteobacteria</taxon>
        <taxon>Rickettsiales</taxon>
        <taxon>Rickettsiaceae</taxon>
        <taxon>Rickettsieae</taxon>
        <taxon>Rickettsia</taxon>
        <taxon>spotted fever group</taxon>
    </lineage>
</organism>
<sequence>MKFLVGLGSFNIQNLEALKNANLEIELAEAAFSKKFLIYSAIKFYLNHFYPNSQSEKFTELEITGVRYDQVIKAPDIRLATDKPTTTNIFKNLTLDSICYIRIGFLMEMTQMVGC</sequence>
<evidence type="ECO:0000313" key="1">
    <source>
        <dbReference type="EMBL" id="AEV92235.1"/>
    </source>
</evidence>
<dbReference type="EMBL" id="CP002428">
    <property type="protein sequence ID" value="AEV92235.1"/>
    <property type="molecule type" value="Genomic_DNA"/>
</dbReference>
<evidence type="ECO:0000313" key="2">
    <source>
        <dbReference type="Proteomes" id="UP000005443"/>
    </source>
</evidence>
<protein>
    <submittedName>
        <fullName evidence="1">Uncharacterized protein</fullName>
    </submittedName>
</protein>
<name>A0ABM5MPT3_RICS1</name>